<comment type="caution">
    <text evidence="9">The sequence shown here is derived from an EMBL/GenBank/DDBJ whole genome shotgun (WGS) entry which is preliminary data.</text>
</comment>
<sequence>MPEAFDYIIVGAGSAGCVLANRLSADPSTRVLLLEAGGENRDFLVDMPKGIGKLVMSPKHCWNYAVGGGKSKAETWQRGKGLGGSSAINGMIYVRGQPQDYENWQAEAGDEWGWDAMKQAFRSIEDHELGDDGIRGEGGPVHICTNKFRYPLSEALIEAGTQMGLPRHYEDLNREDQEGIGYYCYNIKGGKRQSSAVAFLDPVRSRPNLEVMTGVEVRRVLFEDRRAVAVDCTVNGEAKRINCRGEIILSAGTLISPKLLQLSGIGPADLLKRNGIDVIHDSPDVGRRILEHLGIMMTYRLRDERGVNHRLRGVGLARSLAQYMLFRSGPLSNGAMEVGAFVKSSPERPRPNLQLYGSGWTLHIAEVNDSIAPMQEVERDPGMSITAQLVGLESEAHLEITSSDADAPLAISPNWLATEDDRKTAVETVRYIRELMGQPAIRKYIEREISFGPDVQTDEEILDAFGKHALCGTHAVRSCRMGRDEASVVDQRLRVRGVSGLRVVDCSVMPGLISGNTNGPAMATGWRASDLIIEDARQRNIPAAA</sequence>
<evidence type="ECO:0000313" key="9">
    <source>
        <dbReference type="EMBL" id="NYH94027.1"/>
    </source>
</evidence>
<dbReference type="InterPro" id="IPR012132">
    <property type="entry name" value="GMC_OxRdtase"/>
</dbReference>
<protein>
    <submittedName>
        <fullName evidence="9">Choline dehydrogenase-like flavoprotein</fullName>
    </submittedName>
</protein>
<dbReference type="Pfam" id="PF05199">
    <property type="entry name" value="GMC_oxred_C"/>
    <property type="match status" value="1"/>
</dbReference>
<dbReference type="InterPro" id="IPR007867">
    <property type="entry name" value="GMC_OxRtase_C"/>
</dbReference>
<dbReference type="PROSITE" id="PS00624">
    <property type="entry name" value="GMC_OXRED_2"/>
    <property type="match status" value="1"/>
</dbReference>
<feature type="binding site" evidence="5">
    <location>
        <position position="217"/>
    </location>
    <ligand>
        <name>FAD</name>
        <dbReference type="ChEBI" id="CHEBI:57692"/>
    </ligand>
</feature>
<accession>A0A7Z0BUB3</accession>
<dbReference type="PIRSF" id="PIRSF000137">
    <property type="entry name" value="Alcohol_oxidase"/>
    <property type="match status" value="1"/>
</dbReference>
<evidence type="ECO:0000256" key="2">
    <source>
        <dbReference type="ARBA" id="ARBA00010790"/>
    </source>
</evidence>
<dbReference type="Gene3D" id="3.50.50.60">
    <property type="entry name" value="FAD/NAD(P)-binding domain"/>
    <property type="match status" value="1"/>
</dbReference>
<dbReference type="SUPFAM" id="SSF54373">
    <property type="entry name" value="FAD-linked reductases, C-terminal domain"/>
    <property type="match status" value="1"/>
</dbReference>
<gene>
    <name evidence="9" type="ORF">FHS75_000332</name>
</gene>
<name>A0A7Z0BUB3_9SPHN</name>
<evidence type="ECO:0000256" key="5">
    <source>
        <dbReference type="PIRSR" id="PIRSR000137-2"/>
    </source>
</evidence>
<feature type="domain" description="Glucose-methanol-choline oxidoreductase N-terminal" evidence="8">
    <location>
        <begin position="252"/>
        <end position="266"/>
    </location>
</feature>
<evidence type="ECO:0000259" key="8">
    <source>
        <dbReference type="PROSITE" id="PS00624"/>
    </source>
</evidence>
<dbReference type="InterPro" id="IPR000172">
    <property type="entry name" value="GMC_OxRdtase_N"/>
</dbReference>
<dbReference type="AlphaFoldDB" id="A0A7Z0BUB3"/>
<organism evidence="9 10">
    <name type="scientific">Novosphingobium marinum</name>
    <dbReference type="NCBI Taxonomy" id="1514948"/>
    <lineage>
        <taxon>Bacteria</taxon>
        <taxon>Pseudomonadati</taxon>
        <taxon>Pseudomonadota</taxon>
        <taxon>Alphaproteobacteria</taxon>
        <taxon>Sphingomonadales</taxon>
        <taxon>Sphingomonadaceae</taxon>
        <taxon>Novosphingobium</taxon>
    </lineage>
</organism>
<dbReference type="GO" id="GO:0050660">
    <property type="term" value="F:flavin adenine dinucleotide binding"/>
    <property type="evidence" value="ECO:0007669"/>
    <property type="project" value="InterPro"/>
</dbReference>
<evidence type="ECO:0000259" key="7">
    <source>
        <dbReference type="PROSITE" id="PS00623"/>
    </source>
</evidence>
<comment type="similarity">
    <text evidence="2 6">Belongs to the GMC oxidoreductase family.</text>
</comment>
<dbReference type="Gene3D" id="3.30.560.10">
    <property type="entry name" value="Glucose Oxidase, domain 3"/>
    <property type="match status" value="1"/>
</dbReference>
<dbReference type="Pfam" id="PF00732">
    <property type="entry name" value="GMC_oxred_N"/>
    <property type="match status" value="1"/>
</dbReference>
<dbReference type="EMBL" id="JACBZF010000001">
    <property type="protein sequence ID" value="NYH94027.1"/>
    <property type="molecule type" value="Genomic_DNA"/>
</dbReference>
<dbReference type="SUPFAM" id="SSF51905">
    <property type="entry name" value="FAD/NAD(P)-binding domain"/>
    <property type="match status" value="1"/>
</dbReference>
<evidence type="ECO:0000256" key="1">
    <source>
        <dbReference type="ARBA" id="ARBA00001974"/>
    </source>
</evidence>
<keyword evidence="10" id="KW-1185">Reference proteome</keyword>
<comment type="cofactor">
    <cofactor evidence="1 5">
        <name>FAD</name>
        <dbReference type="ChEBI" id="CHEBI:57692"/>
    </cofactor>
</comment>
<evidence type="ECO:0000256" key="4">
    <source>
        <dbReference type="ARBA" id="ARBA00022827"/>
    </source>
</evidence>
<dbReference type="PROSITE" id="PS00623">
    <property type="entry name" value="GMC_OXRED_1"/>
    <property type="match status" value="1"/>
</dbReference>
<reference evidence="9 10" key="1">
    <citation type="submission" date="2020-07" db="EMBL/GenBank/DDBJ databases">
        <title>Genomic Encyclopedia of Type Strains, Phase IV (KMG-IV): sequencing the most valuable type-strain genomes for metagenomic binning, comparative biology and taxonomic classification.</title>
        <authorList>
            <person name="Goeker M."/>
        </authorList>
    </citation>
    <scope>NUCLEOTIDE SEQUENCE [LARGE SCALE GENOMIC DNA]</scope>
    <source>
        <strain evidence="9 10">DSM 29043</strain>
    </source>
</reference>
<dbReference type="Proteomes" id="UP000522081">
    <property type="component" value="Unassembled WGS sequence"/>
</dbReference>
<dbReference type="RefSeq" id="WP_179405983.1">
    <property type="nucleotide sequence ID" value="NZ_BMGF01000001.1"/>
</dbReference>
<dbReference type="InterPro" id="IPR036188">
    <property type="entry name" value="FAD/NAD-bd_sf"/>
</dbReference>
<keyword evidence="4 5" id="KW-0274">FAD</keyword>
<dbReference type="GO" id="GO:0016614">
    <property type="term" value="F:oxidoreductase activity, acting on CH-OH group of donors"/>
    <property type="evidence" value="ECO:0007669"/>
    <property type="project" value="InterPro"/>
</dbReference>
<dbReference type="PANTHER" id="PTHR11552:SF147">
    <property type="entry name" value="CHOLINE DEHYDROGENASE, MITOCHONDRIAL"/>
    <property type="match status" value="1"/>
</dbReference>
<dbReference type="PANTHER" id="PTHR11552">
    <property type="entry name" value="GLUCOSE-METHANOL-CHOLINE GMC OXIDOREDUCTASE"/>
    <property type="match status" value="1"/>
</dbReference>
<evidence type="ECO:0000256" key="6">
    <source>
        <dbReference type="RuleBase" id="RU003968"/>
    </source>
</evidence>
<evidence type="ECO:0000256" key="3">
    <source>
        <dbReference type="ARBA" id="ARBA00022630"/>
    </source>
</evidence>
<evidence type="ECO:0000313" key="10">
    <source>
        <dbReference type="Proteomes" id="UP000522081"/>
    </source>
</evidence>
<keyword evidence="3 6" id="KW-0285">Flavoprotein</keyword>
<proteinExistence type="inferred from homology"/>
<feature type="domain" description="Glucose-methanol-choline oxidoreductase N-terminal" evidence="7">
    <location>
        <begin position="79"/>
        <end position="102"/>
    </location>
</feature>